<sequence>MARKIPESPFDLEALIPEFAGLAKETTLLYPRTGDPGVHESSMGGPLLWLAGDPWPYCAQSGHW</sequence>
<dbReference type="RefSeq" id="WP_128507959.1">
    <property type="nucleotide sequence ID" value="NZ_QUAC01000127.1"/>
</dbReference>
<accession>A0A371Q3L3</accession>
<name>A0A371Q3L3_STRIH</name>
<dbReference type="AlphaFoldDB" id="A0A371Q3L3"/>
<organism evidence="1 2">
    <name type="scientific">Streptomyces inhibens</name>
    <dbReference type="NCBI Taxonomy" id="2293571"/>
    <lineage>
        <taxon>Bacteria</taxon>
        <taxon>Bacillati</taxon>
        <taxon>Actinomycetota</taxon>
        <taxon>Actinomycetes</taxon>
        <taxon>Kitasatosporales</taxon>
        <taxon>Streptomycetaceae</taxon>
        <taxon>Streptomyces</taxon>
    </lineage>
</organism>
<dbReference type="EMBL" id="QUAC01000127">
    <property type="protein sequence ID" value="REK89316.1"/>
    <property type="molecule type" value="Genomic_DNA"/>
</dbReference>
<reference evidence="1 2" key="1">
    <citation type="submission" date="2018-08" db="EMBL/GenBank/DDBJ databases">
        <title>Streptomyces NEAU-D10 sp. nov., a novel Actinomycete isolated from soil.</title>
        <authorList>
            <person name="Jin L."/>
        </authorList>
    </citation>
    <scope>NUCLEOTIDE SEQUENCE [LARGE SCALE GENOMIC DNA]</scope>
    <source>
        <strain evidence="1 2">NEAU-D10</strain>
    </source>
</reference>
<dbReference type="OrthoDB" id="4332009at2"/>
<evidence type="ECO:0000313" key="2">
    <source>
        <dbReference type="Proteomes" id="UP000262477"/>
    </source>
</evidence>
<evidence type="ECO:0000313" key="1">
    <source>
        <dbReference type="EMBL" id="REK89316.1"/>
    </source>
</evidence>
<gene>
    <name evidence="1" type="ORF">DY245_16230</name>
</gene>
<dbReference type="Proteomes" id="UP000262477">
    <property type="component" value="Unassembled WGS sequence"/>
</dbReference>
<proteinExistence type="predicted"/>
<comment type="caution">
    <text evidence="1">The sequence shown here is derived from an EMBL/GenBank/DDBJ whole genome shotgun (WGS) entry which is preliminary data.</text>
</comment>
<keyword evidence="2" id="KW-1185">Reference proteome</keyword>
<protein>
    <submittedName>
        <fullName evidence="1">Uncharacterized protein</fullName>
    </submittedName>
</protein>